<dbReference type="InterPro" id="IPR037518">
    <property type="entry name" value="MPN"/>
</dbReference>
<dbReference type="Pfam" id="PF04002">
    <property type="entry name" value="RadC"/>
    <property type="match status" value="1"/>
</dbReference>
<evidence type="ECO:0000256" key="2">
    <source>
        <dbReference type="ARBA" id="ARBA00022670"/>
    </source>
</evidence>
<evidence type="ECO:0000259" key="8">
    <source>
        <dbReference type="PROSITE" id="PS50249"/>
    </source>
</evidence>
<dbReference type="EMBL" id="QGTQ01000038">
    <property type="protein sequence ID" value="PWV91955.1"/>
    <property type="molecule type" value="Genomic_DNA"/>
</dbReference>
<evidence type="ECO:0000256" key="7">
    <source>
        <dbReference type="RuleBase" id="RU003797"/>
    </source>
</evidence>
<dbReference type="NCBIfam" id="TIGR00608">
    <property type="entry name" value="radc"/>
    <property type="match status" value="1"/>
</dbReference>
<dbReference type="InterPro" id="IPR020891">
    <property type="entry name" value="UPF0758_CS"/>
</dbReference>
<name>A0A2V2YGN2_9BACL</name>
<comment type="caution">
    <text evidence="9">The sequence shown here is derived from an EMBL/GenBank/DDBJ whole genome shotgun (WGS) entry which is preliminary data.</text>
</comment>
<evidence type="ECO:0000256" key="6">
    <source>
        <dbReference type="ARBA" id="ARBA00023049"/>
    </source>
</evidence>
<dbReference type="Proteomes" id="UP000246635">
    <property type="component" value="Unassembled WGS sequence"/>
</dbReference>
<keyword evidence="5" id="KW-0862">Zinc</keyword>
<dbReference type="GO" id="GO:0046872">
    <property type="term" value="F:metal ion binding"/>
    <property type="evidence" value="ECO:0007669"/>
    <property type="project" value="UniProtKB-KW"/>
</dbReference>
<dbReference type="SUPFAM" id="SSF47781">
    <property type="entry name" value="RuvA domain 2-like"/>
    <property type="match status" value="1"/>
</dbReference>
<comment type="similarity">
    <text evidence="1 7">Belongs to the UPF0758 family.</text>
</comment>
<dbReference type="InterPro" id="IPR010994">
    <property type="entry name" value="RuvA_2-like"/>
</dbReference>
<dbReference type="PROSITE" id="PS01302">
    <property type="entry name" value="UPF0758"/>
    <property type="match status" value="1"/>
</dbReference>
<organism evidence="9 10">
    <name type="scientific">Paenibacillus cellulosilyticus</name>
    <dbReference type="NCBI Taxonomy" id="375489"/>
    <lineage>
        <taxon>Bacteria</taxon>
        <taxon>Bacillati</taxon>
        <taxon>Bacillota</taxon>
        <taxon>Bacilli</taxon>
        <taxon>Bacillales</taxon>
        <taxon>Paenibacillaceae</taxon>
        <taxon>Paenibacillus</taxon>
    </lineage>
</organism>
<keyword evidence="10" id="KW-1185">Reference proteome</keyword>
<dbReference type="PANTHER" id="PTHR30471">
    <property type="entry name" value="DNA REPAIR PROTEIN RADC"/>
    <property type="match status" value="1"/>
</dbReference>
<evidence type="ECO:0000313" key="10">
    <source>
        <dbReference type="Proteomes" id="UP000246635"/>
    </source>
</evidence>
<accession>A0A2V2YGN2</accession>
<protein>
    <submittedName>
        <fullName evidence="9">DNA replication and repair protein RadC</fullName>
    </submittedName>
</protein>
<dbReference type="RefSeq" id="WP_110047200.1">
    <property type="nucleotide sequence ID" value="NZ_CP054613.1"/>
</dbReference>
<keyword evidence="6" id="KW-0482">Metalloprotease</keyword>
<dbReference type="AlphaFoldDB" id="A0A2V2YGN2"/>
<dbReference type="PROSITE" id="PS50249">
    <property type="entry name" value="MPN"/>
    <property type="match status" value="1"/>
</dbReference>
<keyword evidence="3" id="KW-0479">Metal-binding</keyword>
<dbReference type="Pfam" id="PF20582">
    <property type="entry name" value="UPF0758_N"/>
    <property type="match status" value="1"/>
</dbReference>
<dbReference type="GO" id="GO:0008237">
    <property type="term" value="F:metallopeptidase activity"/>
    <property type="evidence" value="ECO:0007669"/>
    <property type="project" value="UniProtKB-KW"/>
</dbReference>
<dbReference type="InterPro" id="IPR046778">
    <property type="entry name" value="UPF0758_N"/>
</dbReference>
<proteinExistence type="inferred from homology"/>
<evidence type="ECO:0000256" key="4">
    <source>
        <dbReference type="ARBA" id="ARBA00022801"/>
    </source>
</evidence>
<sequence length="229" mass="25233">MEAKAQLLRDVPLDERPRERMMAHGAEALSHAELLAILLRTGTSQESVMDLANNILKECGGLRYLVDASLEQLMNVRGVGPAKALQLKAGIELGRRMAAARFGDRPVIKRPSDASDLIMEELRYQTVEHFMCLFLNTKNQVVARETLSVGTLNASLVHPREVFREAIKRGSASIICAHNHPSGDPTPSPEDIALTRRLREAGELVGIDVLDHLIIGDGKYVSLKERGLL</sequence>
<dbReference type="Gene3D" id="1.10.150.20">
    <property type="entry name" value="5' to 3' exonuclease, C-terminal subdomain"/>
    <property type="match status" value="1"/>
</dbReference>
<evidence type="ECO:0000256" key="3">
    <source>
        <dbReference type="ARBA" id="ARBA00022723"/>
    </source>
</evidence>
<dbReference type="PANTHER" id="PTHR30471:SF3">
    <property type="entry name" value="UPF0758 PROTEIN YEES-RELATED"/>
    <property type="match status" value="1"/>
</dbReference>
<dbReference type="GO" id="GO:0006508">
    <property type="term" value="P:proteolysis"/>
    <property type="evidence" value="ECO:0007669"/>
    <property type="project" value="UniProtKB-KW"/>
</dbReference>
<dbReference type="OrthoDB" id="9804482at2"/>
<gene>
    <name evidence="9" type="ORF">DFQ01_1385</name>
</gene>
<evidence type="ECO:0000256" key="5">
    <source>
        <dbReference type="ARBA" id="ARBA00022833"/>
    </source>
</evidence>
<evidence type="ECO:0000313" key="9">
    <source>
        <dbReference type="EMBL" id="PWV91955.1"/>
    </source>
</evidence>
<dbReference type="InterPro" id="IPR001405">
    <property type="entry name" value="UPF0758"/>
</dbReference>
<evidence type="ECO:0000256" key="1">
    <source>
        <dbReference type="ARBA" id="ARBA00010243"/>
    </source>
</evidence>
<feature type="domain" description="MPN" evidence="8">
    <location>
        <begin position="107"/>
        <end position="229"/>
    </location>
</feature>
<reference evidence="9 10" key="1">
    <citation type="submission" date="2018-05" db="EMBL/GenBank/DDBJ databases">
        <title>Genomic Encyclopedia of Type Strains, Phase III (KMG-III): the genomes of soil and plant-associated and newly described type strains.</title>
        <authorList>
            <person name="Whitman W."/>
        </authorList>
    </citation>
    <scope>NUCLEOTIDE SEQUENCE [LARGE SCALE GENOMIC DNA]</scope>
    <source>
        <strain evidence="9 10">CECT 5696</strain>
    </source>
</reference>
<dbReference type="CDD" id="cd08071">
    <property type="entry name" value="MPN_DUF2466"/>
    <property type="match status" value="1"/>
</dbReference>
<dbReference type="InterPro" id="IPR025657">
    <property type="entry name" value="RadC_JAB"/>
</dbReference>
<dbReference type="NCBIfam" id="NF000642">
    <property type="entry name" value="PRK00024.1"/>
    <property type="match status" value="1"/>
</dbReference>
<dbReference type="Gene3D" id="3.40.140.10">
    <property type="entry name" value="Cytidine Deaminase, domain 2"/>
    <property type="match status" value="1"/>
</dbReference>
<dbReference type="SUPFAM" id="SSF102712">
    <property type="entry name" value="JAB1/MPN domain"/>
    <property type="match status" value="1"/>
</dbReference>
<keyword evidence="4" id="KW-0378">Hydrolase</keyword>
<keyword evidence="2" id="KW-0645">Protease</keyword>